<comment type="caution">
    <text evidence="2">The sequence shown here is derived from an EMBL/GenBank/DDBJ whole genome shotgun (WGS) entry which is preliminary data.</text>
</comment>
<dbReference type="AlphaFoldDB" id="A0A4Q4MA97"/>
<evidence type="ECO:0000313" key="2">
    <source>
        <dbReference type="EMBL" id="RYN46602.1"/>
    </source>
</evidence>
<name>A0A4Q4MA97_9PLEO</name>
<proteinExistence type="predicted"/>
<dbReference type="Proteomes" id="UP000292402">
    <property type="component" value="Unassembled WGS sequence"/>
</dbReference>
<gene>
    <name evidence="2" type="ORF">AA0114_g8314</name>
</gene>
<sequence>MKMFNDLPAEVRNTIYGQLLDRCHPQQTPAVSALFGASKQIGQESASYFHQHNAFAITAASPPNDSATILPPIADKWIRYLRRLAVYATISGANSERERNIASTIASLAMTGAKFEDLYIRIDSSLSKLANSCVDDSILYAQHLITLALRRLLDTNVADVIRLELHDVWFAPGIGQALHAQYGNQLQFVSGEKPVMNPSVLERFLTGSLASSHLVKLGVDDEVIAKSYSCGDDSTPSTPSSLPTSVCSAFQDLDMFSVTSFDLGSDTTADNEESKEDTNGSSFFAGIDIEEWEASTQAADEESQAQPDMELHEDEDEDEDDEMEEVSHDEMDAIMGNMEDMAQHMANDIDMSYMTNFAPDLLLRQHNLSHLM</sequence>
<evidence type="ECO:0000313" key="3">
    <source>
        <dbReference type="Proteomes" id="UP000292402"/>
    </source>
</evidence>
<protein>
    <submittedName>
        <fullName evidence="2">Uncharacterized protein</fullName>
    </submittedName>
</protein>
<reference evidence="3" key="1">
    <citation type="journal article" date="2019" name="bioRxiv">
        <title>Genomics, evolutionary history and diagnostics of the Alternaria alternata species group including apple and Asian pear pathotypes.</title>
        <authorList>
            <person name="Armitage A.D."/>
            <person name="Cockerton H.M."/>
            <person name="Sreenivasaprasad S."/>
            <person name="Woodhall J.W."/>
            <person name="Lane C.R."/>
            <person name="Harrison R.J."/>
            <person name="Clarkson J.P."/>
        </authorList>
    </citation>
    <scope>NUCLEOTIDE SEQUENCE [LARGE SCALE GENOMIC DNA]</scope>
    <source>
        <strain evidence="3">FERA 1082</strain>
    </source>
</reference>
<feature type="compositionally biased region" description="Acidic residues" evidence="1">
    <location>
        <begin position="311"/>
        <end position="324"/>
    </location>
</feature>
<accession>A0A4Q4MA97</accession>
<evidence type="ECO:0000256" key="1">
    <source>
        <dbReference type="SAM" id="MobiDB-lite"/>
    </source>
</evidence>
<feature type="region of interest" description="Disordered" evidence="1">
    <location>
        <begin position="295"/>
        <end position="326"/>
    </location>
</feature>
<organism evidence="2 3">
    <name type="scientific">Alternaria tenuissima</name>
    <dbReference type="NCBI Taxonomy" id="119927"/>
    <lineage>
        <taxon>Eukaryota</taxon>
        <taxon>Fungi</taxon>
        <taxon>Dikarya</taxon>
        <taxon>Ascomycota</taxon>
        <taxon>Pezizomycotina</taxon>
        <taxon>Dothideomycetes</taxon>
        <taxon>Pleosporomycetidae</taxon>
        <taxon>Pleosporales</taxon>
        <taxon>Pleosporineae</taxon>
        <taxon>Pleosporaceae</taxon>
        <taxon>Alternaria</taxon>
        <taxon>Alternaria sect. Alternaria</taxon>
        <taxon>Alternaria alternata complex</taxon>
    </lineage>
</organism>
<dbReference type="EMBL" id="PDXA01000029">
    <property type="protein sequence ID" value="RYN46602.1"/>
    <property type="molecule type" value="Genomic_DNA"/>
</dbReference>